<feature type="chain" id="PRO_5034817378" evidence="2">
    <location>
        <begin position="20"/>
        <end position="257"/>
    </location>
</feature>
<evidence type="ECO:0000256" key="1">
    <source>
        <dbReference type="SAM" id="MobiDB-lite"/>
    </source>
</evidence>
<evidence type="ECO:0000256" key="2">
    <source>
        <dbReference type="SAM" id="SignalP"/>
    </source>
</evidence>
<feature type="region of interest" description="Disordered" evidence="1">
    <location>
        <begin position="93"/>
        <end position="115"/>
    </location>
</feature>
<dbReference type="Proteomes" id="UP000567885">
    <property type="component" value="Unassembled WGS sequence"/>
</dbReference>
<evidence type="ECO:0000313" key="3">
    <source>
        <dbReference type="EMBL" id="KAF5666073.1"/>
    </source>
</evidence>
<dbReference type="OrthoDB" id="5103247at2759"/>
<dbReference type="EMBL" id="JAAGWQ010000112">
    <property type="protein sequence ID" value="KAF5666073.1"/>
    <property type="molecule type" value="Genomic_DNA"/>
</dbReference>
<reference evidence="3 4" key="1">
    <citation type="submission" date="2020-05" db="EMBL/GenBank/DDBJ databases">
        <title>Identification and distribution of gene clusters putatively required for synthesis of sphingolipid metabolism inhibitors in phylogenetically diverse species of the filamentous fungus Fusarium.</title>
        <authorList>
            <person name="Kim H.-S."/>
            <person name="Busman M."/>
            <person name="Brown D.W."/>
            <person name="Divon H."/>
            <person name="Uhlig S."/>
            <person name="Proctor R.H."/>
        </authorList>
    </citation>
    <scope>NUCLEOTIDE SEQUENCE [LARGE SCALE GENOMIC DNA]</scope>
    <source>
        <strain evidence="3 4">NRRL 20693</strain>
    </source>
</reference>
<protein>
    <submittedName>
        <fullName evidence="3">Uncharacterized protein</fullName>
    </submittedName>
</protein>
<keyword evidence="4" id="KW-1185">Reference proteome</keyword>
<feature type="region of interest" description="Disordered" evidence="1">
    <location>
        <begin position="27"/>
        <end position="49"/>
    </location>
</feature>
<organism evidence="3 4">
    <name type="scientific">Fusarium heterosporum</name>
    <dbReference type="NCBI Taxonomy" id="42747"/>
    <lineage>
        <taxon>Eukaryota</taxon>
        <taxon>Fungi</taxon>
        <taxon>Dikarya</taxon>
        <taxon>Ascomycota</taxon>
        <taxon>Pezizomycotina</taxon>
        <taxon>Sordariomycetes</taxon>
        <taxon>Hypocreomycetidae</taxon>
        <taxon>Hypocreales</taxon>
        <taxon>Nectriaceae</taxon>
        <taxon>Fusarium</taxon>
        <taxon>Fusarium heterosporum species complex</taxon>
    </lineage>
</organism>
<keyword evidence="2" id="KW-0732">Signal</keyword>
<proteinExistence type="predicted"/>
<accession>A0A8H5TAI2</accession>
<comment type="caution">
    <text evidence="3">The sequence shown here is derived from an EMBL/GenBank/DDBJ whole genome shotgun (WGS) entry which is preliminary data.</text>
</comment>
<feature type="compositionally biased region" description="Low complexity" evidence="1">
    <location>
        <begin position="29"/>
        <end position="49"/>
    </location>
</feature>
<sequence length="257" mass="26360">MRVLSFALALFAAEMVAEAGVCKPSRTTTSQSALTSSVESSTAAVSTTLTETSEVSTGYSASVTGTASSDSLIETSASSTALAEVTLTELVSTTTEEAATTTTQDSDPSVSPGSLIGTGPVADLTLRGSGSRFIPLSFTKSGSTQTLIFNLVSGKLSTGTDNNYLCMTYKDVGVLGPLVLCAYDNFYSAPLKCQRLLSGQLSCSAPNGSCDSSGACVRPNNAALFYQFYVNNAGEGFFGPGTGTYDGFTAIDTILAE</sequence>
<evidence type="ECO:0000313" key="4">
    <source>
        <dbReference type="Proteomes" id="UP000567885"/>
    </source>
</evidence>
<name>A0A8H5TAI2_FUSHE</name>
<dbReference type="AlphaFoldDB" id="A0A8H5TAI2"/>
<feature type="signal peptide" evidence="2">
    <location>
        <begin position="1"/>
        <end position="19"/>
    </location>
</feature>
<feature type="compositionally biased region" description="Low complexity" evidence="1">
    <location>
        <begin position="93"/>
        <end position="103"/>
    </location>
</feature>
<gene>
    <name evidence="3" type="ORF">FHETE_6374</name>
</gene>